<evidence type="ECO:0000313" key="2">
    <source>
        <dbReference type="EMBL" id="KAK8018085.1"/>
    </source>
</evidence>
<keyword evidence="3" id="KW-1185">Reference proteome</keyword>
<gene>
    <name evidence="2" type="ORF">PG991_007275</name>
</gene>
<evidence type="ECO:0000313" key="3">
    <source>
        <dbReference type="Proteomes" id="UP001396898"/>
    </source>
</evidence>
<dbReference type="InterPro" id="IPR046539">
    <property type="entry name" value="DUF6604"/>
</dbReference>
<protein>
    <recommendedName>
        <fullName evidence="1">DUF6604 domain-containing protein</fullName>
    </recommendedName>
</protein>
<proteinExistence type="predicted"/>
<comment type="caution">
    <text evidence="2">The sequence shown here is derived from an EMBL/GenBank/DDBJ whole genome shotgun (WGS) entry which is preliminary data.</text>
</comment>
<dbReference type="Pfam" id="PF20253">
    <property type="entry name" value="DUF6604"/>
    <property type="match status" value="1"/>
</dbReference>
<sequence length="121" mass="13955">MSKLYGSLLYQEYAQKTEVVAKWLKDTAKGLGYEAKHGALQPQTGHKRVYTLNSADYIRAAEFIAESDPSFEVPSHVITALDEAIQYRQRAQDNHAHFINILKDVWWVFQKRANKGNIWVM</sequence>
<name>A0ABR1RSZ6_9PEZI</name>
<feature type="domain" description="DUF6604" evidence="1">
    <location>
        <begin position="11"/>
        <end position="115"/>
    </location>
</feature>
<accession>A0ABR1RSZ6</accession>
<organism evidence="2 3">
    <name type="scientific">Apiospora marii</name>
    <dbReference type="NCBI Taxonomy" id="335849"/>
    <lineage>
        <taxon>Eukaryota</taxon>
        <taxon>Fungi</taxon>
        <taxon>Dikarya</taxon>
        <taxon>Ascomycota</taxon>
        <taxon>Pezizomycotina</taxon>
        <taxon>Sordariomycetes</taxon>
        <taxon>Xylariomycetidae</taxon>
        <taxon>Amphisphaeriales</taxon>
        <taxon>Apiosporaceae</taxon>
        <taxon>Apiospora</taxon>
    </lineage>
</organism>
<reference evidence="2 3" key="1">
    <citation type="submission" date="2023-01" db="EMBL/GenBank/DDBJ databases">
        <title>Analysis of 21 Apiospora genomes using comparative genomics revels a genus with tremendous synthesis potential of carbohydrate active enzymes and secondary metabolites.</title>
        <authorList>
            <person name="Sorensen T."/>
        </authorList>
    </citation>
    <scope>NUCLEOTIDE SEQUENCE [LARGE SCALE GENOMIC DNA]</scope>
    <source>
        <strain evidence="2 3">CBS 20057</strain>
    </source>
</reference>
<dbReference type="EMBL" id="JAQQWI010000010">
    <property type="protein sequence ID" value="KAK8018085.1"/>
    <property type="molecule type" value="Genomic_DNA"/>
</dbReference>
<dbReference type="Proteomes" id="UP001396898">
    <property type="component" value="Unassembled WGS sequence"/>
</dbReference>
<evidence type="ECO:0000259" key="1">
    <source>
        <dbReference type="Pfam" id="PF20253"/>
    </source>
</evidence>